<dbReference type="PANTHER" id="PTHR30558">
    <property type="entry name" value="EXBD MEMBRANE COMPONENT OF PMF-DRIVEN MACROMOLECULE IMPORT SYSTEM"/>
    <property type="match status" value="1"/>
</dbReference>
<evidence type="ECO:0000256" key="3">
    <source>
        <dbReference type="ARBA" id="ARBA00022475"/>
    </source>
</evidence>
<evidence type="ECO:0000256" key="5">
    <source>
        <dbReference type="ARBA" id="ARBA00022989"/>
    </source>
</evidence>
<dbReference type="Proteomes" id="UP000294599">
    <property type="component" value="Unassembled WGS sequence"/>
</dbReference>
<evidence type="ECO:0000256" key="2">
    <source>
        <dbReference type="ARBA" id="ARBA00005811"/>
    </source>
</evidence>
<organism evidence="8 9">
    <name type="scientific">Pseudofulvimonas gallinarii</name>
    <dbReference type="NCBI Taxonomy" id="634155"/>
    <lineage>
        <taxon>Bacteria</taxon>
        <taxon>Pseudomonadati</taxon>
        <taxon>Pseudomonadota</taxon>
        <taxon>Gammaproteobacteria</taxon>
        <taxon>Lysobacterales</taxon>
        <taxon>Rhodanobacteraceae</taxon>
        <taxon>Pseudofulvimonas</taxon>
    </lineage>
</organism>
<dbReference type="EMBL" id="SMAF01000027">
    <property type="protein sequence ID" value="TCS93532.1"/>
    <property type="molecule type" value="Genomic_DNA"/>
</dbReference>
<keyword evidence="6" id="KW-0472">Membrane</keyword>
<name>A0A4S3KYX5_9GAMM</name>
<evidence type="ECO:0000256" key="1">
    <source>
        <dbReference type="ARBA" id="ARBA00004162"/>
    </source>
</evidence>
<comment type="caution">
    <text evidence="8">The sequence shown here is derived from an EMBL/GenBank/DDBJ whole genome shotgun (WGS) entry which is preliminary data.</text>
</comment>
<comment type="subcellular location">
    <subcellularLocation>
        <location evidence="1">Cell membrane</location>
        <topology evidence="1">Single-pass membrane protein</topology>
    </subcellularLocation>
    <subcellularLocation>
        <location evidence="7">Cell membrane</location>
        <topology evidence="7">Single-pass type II membrane protein</topology>
    </subcellularLocation>
</comment>
<keyword evidence="9" id="KW-1185">Reference proteome</keyword>
<evidence type="ECO:0000313" key="9">
    <source>
        <dbReference type="Proteomes" id="UP000294599"/>
    </source>
</evidence>
<dbReference type="GO" id="GO:0005886">
    <property type="term" value="C:plasma membrane"/>
    <property type="evidence" value="ECO:0007669"/>
    <property type="project" value="UniProtKB-SubCell"/>
</dbReference>
<gene>
    <name evidence="8" type="ORF">EDC25_12728</name>
</gene>
<dbReference type="GO" id="GO:0015031">
    <property type="term" value="P:protein transport"/>
    <property type="evidence" value="ECO:0007669"/>
    <property type="project" value="UniProtKB-KW"/>
</dbReference>
<dbReference type="GO" id="GO:0022857">
    <property type="term" value="F:transmembrane transporter activity"/>
    <property type="evidence" value="ECO:0007669"/>
    <property type="project" value="InterPro"/>
</dbReference>
<evidence type="ECO:0000256" key="4">
    <source>
        <dbReference type="ARBA" id="ARBA00022692"/>
    </source>
</evidence>
<dbReference type="Gene3D" id="3.30.420.270">
    <property type="match status" value="1"/>
</dbReference>
<evidence type="ECO:0000313" key="8">
    <source>
        <dbReference type="EMBL" id="TCS93532.1"/>
    </source>
</evidence>
<accession>A0A4S3KYX5</accession>
<reference evidence="8 9" key="1">
    <citation type="submission" date="2019-03" db="EMBL/GenBank/DDBJ databases">
        <title>Genomic Encyclopedia of Type Strains, Phase IV (KMG-IV): sequencing the most valuable type-strain genomes for metagenomic binning, comparative biology and taxonomic classification.</title>
        <authorList>
            <person name="Goeker M."/>
        </authorList>
    </citation>
    <scope>NUCLEOTIDE SEQUENCE [LARGE SCALE GENOMIC DNA]</scope>
    <source>
        <strain evidence="8 9">DSM 21944</strain>
    </source>
</reference>
<keyword evidence="7" id="KW-0813">Transport</keyword>
<proteinExistence type="inferred from homology"/>
<dbReference type="PANTHER" id="PTHR30558:SF7">
    <property type="entry name" value="TOL-PAL SYSTEM PROTEIN TOLR"/>
    <property type="match status" value="1"/>
</dbReference>
<dbReference type="AlphaFoldDB" id="A0A4S3KYX5"/>
<sequence>MGCAILPETSRPHAEINVTPLIDVLLIIFMIGLPVVKRDLPLALSSKTTPEVVRTQPVTLCLDAAGSLYLQDVRIGRRQLDHLLRTMAAQQPKPSPRINVREDASYQRVADLMSAGYKAGFTDIGFAGH</sequence>
<comment type="similarity">
    <text evidence="2 7">Belongs to the ExbD/TolR family.</text>
</comment>
<keyword evidence="5" id="KW-1133">Transmembrane helix</keyword>
<dbReference type="Pfam" id="PF02472">
    <property type="entry name" value="ExbD"/>
    <property type="match status" value="1"/>
</dbReference>
<evidence type="ECO:0000256" key="7">
    <source>
        <dbReference type="RuleBase" id="RU003879"/>
    </source>
</evidence>
<dbReference type="RefSeq" id="WP_123521095.1">
    <property type="nucleotide sequence ID" value="NZ_JBHLWF010000032.1"/>
</dbReference>
<evidence type="ECO:0000256" key="6">
    <source>
        <dbReference type="ARBA" id="ARBA00023136"/>
    </source>
</evidence>
<dbReference type="InterPro" id="IPR003400">
    <property type="entry name" value="ExbD"/>
</dbReference>
<protein>
    <submittedName>
        <fullName evidence="8">Biopolymer transport protein ExbD/biopolymer transport protein TolR</fullName>
    </submittedName>
</protein>
<keyword evidence="4 7" id="KW-0812">Transmembrane</keyword>
<keyword evidence="7" id="KW-0653">Protein transport</keyword>
<dbReference type="OrthoDB" id="9798629at2"/>
<keyword evidence="3" id="KW-1003">Cell membrane</keyword>